<dbReference type="EMBL" id="MASI01000002">
    <property type="protein sequence ID" value="ODA67775.1"/>
    <property type="molecule type" value="Genomic_DNA"/>
</dbReference>
<dbReference type="CDD" id="cd00082">
    <property type="entry name" value="HisKA"/>
    <property type="match status" value="1"/>
</dbReference>
<comment type="catalytic activity">
    <reaction evidence="1">
        <text>ATP + protein L-histidine = ADP + protein N-phospho-L-histidine.</text>
        <dbReference type="EC" id="2.7.13.3"/>
    </reaction>
</comment>
<feature type="signal peptide" evidence="10">
    <location>
        <begin position="1"/>
        <end position="30"/>
    </location>
</feature>
<dbReference type="Pfam" id="PF00512">
    <property type="entry name" value="HisKA"/>
    <property type="match status" value="1"/>
</dbReference>
<dbReference type="PATRIC" id="fig|1177755.3.peg.943"/>
<evidence type="ECO:0000256" key="6">
    <source>
        <dbReference type="ARBA" id="ARBA00023012"/>
    </source>
</evidence>
<evidence type="ECO:0000256" key="4">
    <source>
        <dbReference type="ARBA" id="ARBA00022679"/>
    </source>
</evidence>
<keyword evidence="13" id="KW-1185">Reference proteome</keyword>
<dbReference type="Pfam" id="PF13188">
    <property type="entry name" value="PAS_8"/>
    <property type="match status" value="1"/>
</dbReference>
<dbReference type="InterPro" id="IPR050736">
    <property type="entry name" value="Sensor_HK_Regulatory"/>
</dbReference>
<accession>A0A1E2S0C1</accession>
<dbReference type="Pfam" id="PF02518">
    <property type="entry name" value="HATPase_c"/>
    <property type="match status" value="1"/>
</dbReference>
<feature type="chain" id="PRO_5009116577" description="histidine kinase" evidence="10">
    <location>
        <begin position="31"/>
        <end position="836"/>
    </location>
</feature>
<keyword evidence="5" id="KW-0418">Kinase</keyword>
<dbReference type="SUPFAM" id="SSF55874">
    <property type="entry name" value="ATPase domain of HSP90 chaperone/DNA topoisomerase II/histidine kinase"/>
    <property type="match status" value="1"/>
</dbReference>
<evidence type="ECO:0000256" key="7">
    <source>
        <dbReference type="SAM" id="Coils"/>
    </source>
</evidence>
<evidence type="ECO:0000313" key="12">
    <source>
        <dbReference type="EMBL" id="ODA67775.1"/>
    </source>
</evidence>
<dbReference type="SMART" id="SM00091">
    <property type="entry name" value="PAS"/>
    <property type="match status" value="2"/>
</dbReference>
<dbReference type="InterPro" id="IPR005467">
    <property type="entry name" value="His_kinase_dom"/>
</dbReference>
<gene>
    <name evidence="12" type="ORF">A7A08_00939</name>
</gene>
<evidence type="ECO:0000256" key="1">
    <source>
        <dbReference type="ARBA" id="ARBA00000085"/>
    </source>
</evidence>
<dbReference type="InterPro" id="IPR003661">
    <property type="entry name" value="HisK_dim/P_dom"/>
</dbReference>
<keyword evidence="3" id="KW-0597">Phosphoprotein</keyword>
<dbReference type="Proteomes" id="UP000095087">
    <property type="component" value="Unassembled WGS sequence"/>
</dbReference>
<dbReference type="SUPFAM" id="SSF47384">
    <property type="entry name" value="Homodimeric domain of signal transducing histidine kinase"/>
    <property type="match status" value="1"/>
</dbReference>
<dbReference type="OrthoDB" id="9797304at2"/>
<evidence type="ECO:0000256" key="10">
    <source>
        <dbReference type="SAM" id="SignalP"/>
    </source>
</evidence>
<evidence type="ECO:0000256" key="8">
    <source>
        <dbReference type="SAM" id="MobiDB-lite"/>
    </source>
</evidence>
<keyword evidence="7" id="KW-0175">Coiled coil</keyword>
<dbReference type="SMART" id="SM00388">
    <property type="entry name" value="HisKA"/>
    <property type="match status" value="1"/>
</dbReference>
<evidence type="ECO:0000256" key="5">
    <source>
        <dbReference type="ARBA" id="ARBA00022777"/>
    </source>
</evidence>
<dbReference type="InterPro" id="IPR000014">
    <property type="entry name" value="PAS"/>
</dbReference>
<dbReference type="PROSITE" id="PS50109">
    <property type="entry name" value="HIS_KIN"/>
    <property type="match status" value="1"/>
</dbReference>
<dbReference type="PANTHER" id="PTHR43711">
    <property type="entry name" value="TWO-COMPONENT HISTIDINE KINASE"/>
    <property type="match status" value="1"/>
</dbReference>
<dbReference type="InterPro" id="IPR036097">
    <property type="entry name" value="HisK_dim/P_sf"/>
</dbReference>
<dbReference type="Pfam" id="PF12860">
    <property type="entry name" value="PAS_7"/>
    <property type="match status" value="2"/>
</dbReference>
<dbReference type="AlphaFoldDB" id="A0A1E2S0C1"/>
<name>A0A1E2S0C1_9HYPH</name>
<keyword evidence="9" id="KW-0472">Membrane</keyword>
<dbReference type="Gene3D" id="3.30.450.20">
    <property type="entry name" value="PAS domain"/>
    <property type="match status" value="1"/>
</dbReference>
<feature type="region of interest" description="Disordered" evidence="8">
    <location>
        <begin position="816"/>
        <end position="836"/>
    </location>
</feature>
<keyword evidence="4 12" id="KW-0808">Transferase</keyword>
<feature type="transmembrane region" description="Helical" evidence="9">
    <location>
        <begin position="54"/>
        <end position="74"/>
    </location>
</feature>
<evidence type="ECO:0000256" key="2">
    <source>
        <dbReference type="ARBA" id="ARBA00012438"/>
    </source>
</evidence>
<dbReference type="GO" id="GO:0000155">
    <property type="term" value="F:phosphorelay sensor kinase activity"/>
    <property type="evidence" value="ECO:0007669"/>
    <property type="project" value="InterPro"/>
</dbReference>
<dbReference type="SMART" id="SM00387">
    <property type="entry name" value="HATPase_c"/>
    <property type="match status" value="1"/>
</dbReference>
<dbReference type="PRINTS" id="PR00344">
    <property type="entry name" value="BCTRLSENSOR"/>
</dbReference>
<dbReference type="CDD" id="cd00075">
    <property type="entry name" value="HATPase"/>
    <property type="match status" value="1"/>
</dbReference>
<reference evidence="12 13" key="1">
    <citation type="submission" date="2016-07" db="EMBL/GenBank/DDBJ databases">
        <title>Draft genome sequence of Methyloligella halotolerans C2T (VKM B-2706T=CCUG 61687T=DSM 25045T), a halotolerant polyhydroxybutyrate accumulating methylotroph.</title>
        <authorList>
            <person name="Vasilenko O.V."/>
            <person name="Doronina N.V."/>
            <person name="Poroshina M.N."/>
            <person name="Tarlachkov S.V."/>
            <person name="Trotsenko Y.A."/>
        </authorList>
    </citation>
    <scope>NUCLEOTIDE SEQUENCE [LARGE SCALE GENOMIC DNA]</scope>
    <source>
        <strain evidence="12 13">VKM B-2706</strain>
    </source>
</reference>
<keyword evidence="10" id="KW-0732">Signal</keyword>
<evidence type="ECO:0000256" key="3">
    <source>
        <dbReference type="ARBA" id="ARBA00022553"/>
    </source>
</evidence>
<keyword evidence="9" id="KW-0812">Transmembrane</keyword>
<organism evidence="12 13">
    <name type="scientific">Methyloligella halotolerans</name>
    <dbReference type="NCBI Taxonomy" id="1177755"/>
    <lineage>
        <taxon>Bacteria</taxon>
        <taxon>Pseudomonadati</taxon>
        <taxon>Pseudomonadota</taxon>
        <taxon>Alphaproteobacteria</taxon>
        <taxon>Hyphomicrobiales</taxon>
        <taxon>Hyphomicrobiaceae</taxon>
        <taxon>Methyloligella</taxon>
    </lineage>
</organism>
<evidence type="ECO:0000259" key="11">
    <source>
        <dbReference type="PROSITE" id="PS50109"/>
    </source>
</evidence>
<dbReference type="FunFam" id="3.30.565.10:FF:000006">
    <property type="entry name" value="Sensor histidine kinase WalK"/>
    <property type="match status" value="1"/>
</dbReference>
<dbReference type="PANTHER" id="PTHR43711:SF1">
    <property type="entry name" value="HISTIDINE KINASE 1"/>
    <property type="match status" value="1"/>
</dbReference>
<dbReference type="InterPro" id="IPR036890">
    <property type="entry name" value="HATPase_C_sf"/>
</dbReference>
<evidence type="ECO:0000256" key="9">
    <source>
        <dbReference type="SAM" id="Phobius"/>
    </source>
</evidence>
<proteinExistence type="predicted"/>
<protein>
    <recommendedName>
        <fullName evidence="2">histidine kinase</fullName>
        <ecNumber evidence="2">2.7.13.3</ecNumber>
    </recommendedName>
</protein>
<sequence length="836" mass="91557">MRTNWGRAASVAVCPRHLFPSVLLSSSALAAVSTRAAAQELGGSAAGLDIRLLLILGTMLGVMAFAIGTALYAMRTTRQSRARAEAAINEAETLRSRKMRLESILAAEPQLLFAWTEAQAPKLLIANLPQSLGVPSAADAFMRFSEWLSEDGVDSLKAAIASLTETGQGFNLMLATLAGKHIEIDGRAAGPCVTLKVRDITGQRLDMARVGDRHRLLDAQIGALKSLLDTLPEPAWLRGPDRNLTWVNQAYADATDANAATRVVQEQIDILPPNDRKAAEKSLARAGEFREQILVSTSRGAQRYSAQVVGRGGVSAGMAREIAAERKPQASADGRLRGFDRMATAFAVFDSEQRLVHFNQAYADLWKLDAAWLADGPFDAEILDKLRFARQLPEKADYRDWKQGWLAVYGRDAQFDDEWHLPDGRALHVVIDSVPGRGVTYLYEDVTERFALESRYNELIQVQRETIDTLREGVAVFSQDGALRLYNKAFASIWRLNPRQLDGEPHIDEVIESCRVLHDDQEEWARTKVAVTAITSERYPYESQFDRDDGCVIAAAALPLPDGGTLLTYVDVSDSVRAERALIEKNEALETADRLKTTFIRHVSYELRTPLTNIVGFTDFLLDVARDPLSDKQAEYLNDIRSSGRTLRTIIDDILDLASIDAGALHLEKDGVDVRKVIASLESGLAGQMQQNGVKLAVEIGEAVDRVTADRQRLSQILYNLLSNAVSFSPNGGTVMLNCDDDDGMIRFRVKDEGPGIPAEMQESIFEPFESRASGAGRRGAGLGLAIVKSLVELHGGHIALRTGTDRGTEFQVWLPRAPQDTSDAAGSGRHSSLAG</sequence>
<keyword evidence="9" id="KW-1133">Transmembrane helix</keyword>
<comment type="caution">
    <text evidence="12">The sequence shown here is derived from an EMBL/GenBank/DDBJ whole genome shotgun (WGS) entry which is preliminary data.</text>
</comment>
<dbReference type="InterPro" id="IPR004358">
    <property type="entry name" value="Sig_transdc_His_kin-like_C"/>
</dbReference>
<dbReference type="Gene3D" id="1.10.287.130">
    <property type="match status" value="1"/>
</dbReference>
<evidence type="ECO:0000313" key="13">
    <source>
        <dbReference type="Proteomes" id="UP000095087"/>
    </source>
</evidence>
<feature type="domain" description="Histidine kinase" evidence="11">
    <location>
        <begin position="602"/>
        <end position="819"/>
    </location>
</feature>
<dbReference type="Gene3D" id="3.30.565.10">
    <property type="entry name" value="Histidine kinase-like ATPase, C-terminal domain"/>
    <property type="match status" value="1"/>
</dbReference>
<dbReference type="SUPFAM" id="SSF55785">
    <property type="entry name" value="PYP-like sensor domain (PAS domain)"/>
    <property type="match status" value="2"/>
</dbReference>
<dbReference type="EC" id="2.7.13.3" evidence="2"/>
<keyword evidence="6" id="KW-0902">Two-component regulatory system</keyword>
<dbReference type="InterPro" id="IPR035965">
    <property type="entry name" value="PAS-like_dom_sf"/>
</dbReference>
<dbReference type="InterPro" id="IPR003594">
    <property type="entry name" value="HATPase_dom"/>
</dbReference>
<feature type="coiled-coil region" evidence="7">
    <location>
        <begin position="74"/>
        <end position="104"/>
    </location>
</feature>
<dbReference type="STRING" id="1177755.A7A08_00939"/>